<sequence length="129" mass="14461">MNYISSALRNFVPAQRHPADWRPLALRRVTPATPRCGTIQVNPGNPFAQPARRQGHWDVLLAGNAPSPIDTWRPGTAAGKQFPFSVHKLGHPFLKYTIFIDNIDEPSASEPKRSIRRKTTFFENGDIST</sequence>
<keyword evidence="2" id="KW-1185">Reference proteome</keyword>
<proteinExistence type="predicted"/>
<comment type="caution">
    <text evidence="1">The sequence shown here is derived from an EMBL/GenBank/DDBJ whole genome shotgun (WGS) entry which is preliminary data.</text>
</comment>
<name>A0A7W6DAG3_9HYPH</name>
<protein>
    <submittedName>
        <fullName evidence="1">Uncharacterized protein</fullName>
    </submittedName>
</protein>
<reference evidence="1 2" key="1">
    <citation type="submission" date="2020-08" db="EMBL/GenBank/DDBJ databases">
        <title>Genomic Encyclopedia of Type Strains, Phase IV (KMG-IV): sequencing the most valuable type-strain genomes for metagenomic binning, comparative biology and taxonomic classification.</title>
        <authorList>
            <person name="Goeker M."/>
        </authorList>
    </citation>
    <scope>NUCLEOTIDE SEQUENCE [LARGE SCALE GENOMIC DNA]</scope>
    <source>
        <strain evidence="1 2">DSM 100211</strain>
    </source>
</reference>
<dbReference type="AlphaFoldDB" id="A0A7W6DAG3"/>
<evidence type="ECO:0000313" key="1">
    <source>
        <dbReference type="EMBL" id="MBB3977681.1"/>
    </source>
</evidence>
<accession>A0A7W6DAG3</accession>
<organism evidence="1 2">
    <name type="scientific">Mycoplana azooxidifex</name>
    <dbReference type="NCBI Taxonomy" id="1636188"/>
    <lineage>
        <taxon>Bacteria</taxon>
        <taxon>Pseudomonadati</taxon>
        <taxon>Pseudomonadota</taxon>
        <taxon>Alphaproteobacteria</taxon>
        <taxon>Hyphomicrobiales</taxon>
        <taxon>Rhizobiaceae</taxon>
        <taxon>Mycoplana</taxon>
    </lineage>
</organism>
<dbReference type="Proteomes" id="UP000574761">
    <property type="component" value="Unassembled WGS sequence"/>
</dbReference>
<dbReference type="EMBL" id="JACIEE010000005">
    <property type="protein sequence ID" value="MBB3977681.1"/>
    <property type="molecule type" value="Genomic_DNA"/>
</dbReference>
<gene>
    <name evidence="1" type="ORF">GGQ64_002887</name>
</gene>
<evidence type="ECO:0000313" key="2">
    <source>
        <dbReference type="Proteomes" id="UP000574761"/>
    </source>
</evidence>